<dbReference type="InterPro" id="IPR004401">
    <property type="entry name" value="YbaB/EbfC"/>
</dbReference>
<keyword evidence="2" id="KW-1185">Reference proteome</keyword>
<dbReference type="RefSeq" id="WP_380618799.1">
    <property type="nucleotide sequence ID" value="NZ_JBHSDK010000009.1"/>
</dbReference>
<reference evidence="2" key="1">
    <citation type="journal article" date="2019" name="Int. J. Syst. Evol. Microbiol.">
        <title>The Global Catalogue of Microorganisms (GCM) 10K type strain sequencing project: providing services to taxonomists for standard genome sequencing and annotation.</title>
        <authorList>
            <consortium name="The Broad Institute Genomics Platform"/>
            <consortium name="The Broad Institute Genome Sequencing Center for Infectious Disease"/>
            <person name="Wu L."/>
            <person name="Ma J."/>
        </authorList>
    </citation>
    <scope>NUCLEOTIDE SEQUENCE [LARGE SCALE GENOMIC DNA]</scope>
    <source>
        <strain evidence="2">IBRC-M 10908</strain>
    </source>
</reference>
<organism evidence="1 2">
    <name type="scientific">Salininema proteolyticum</name>
    <dbReference type="NCBI Taxonomy" id="1607685"/>
    <lineage>
        <taxon>Bacteria</taxon>
        <taxon>Bacillati</taxon>
        <taxon>Actinomycetota</taxon>
        <taxon>Actinomycetes</taxon>
        <taxon>Glycomycetales</taxon>
        <taxon>Glycomycetaceae</taxon>
        <taxon>Salininema</taxon>
    </lineage>
</organism>
<evidence type="ECO:0000313" key="2">
    <source>
        <dbReference type="Proteomes" id="UP001595823"/>
    </source>
</evidence>
<dbReference type="Pfam" id="PF02575">
    <property type="entry name" value="YbaB_DNA_bd"/>
    <property type="match status" value="1"/>
</dbReference>
<dbReference type="SUPFAM" id="SSF82607">
    <property type="entry name" value="YbaB-like"/>
    <property type="match status" value="1"/>
</dbReference>
<gene>
    <name evidence="1" type="ORF">ACFPET_06145</name>
</gene>
<evidence type="ECO:0000313" key="1">
    <source>
        <dbReference type="EMBL" id="MFC4334774.1"/>
    </source>
</evidence>
<proteinExistence type="predicted"/>
<accession>A0ABV8TWC4</accession>
<sequence length="110" mass="12069">MAEYANPFKGDPEEVLKNLENVQKSLKERLASLKELQAGVNGLTTTATDPEGAVTVTVVGRGEIQGLEVTPAGLKMRKDLGPVIVRTVEEARDRHLDRMNDFDPLARLDL</sequence>
<dbReference type="InterPro" id="IPR036894">
    <property type="entry name" value="YbaB-like_sf"/>
</dbReference>
<comment type="caution">
    <text evidence="1">The sequence shown here is derived from an EMBL/GenBank/DDBJ whole genome shotgun (WGS) entry which is preliminary data.</text>
</comment>
<dbReference type="Proteomes" id="UP001595823">
    <property type="component" value="Unassembled WGS sequence"/>
</dbReference>
<dbReference type="Gene3D" id="3.30.1310.10">
    <property type="entry name" value="Nucleoid-associated protein YbaB-like domain"/>
    <property type="match status" value="1"/>
</dbReference>
<dbReference type="EMBL" id="JBHSDK010000009">
    <property type="protein sequence ID" value="MFC4334774.1"/>
    <property type="molecule type" value="Genomic_DNA"/>
</dbReference>
<protein>
    <submittedName>
        <fullName evidence="1">YbaB/EbfC family nucleoid-associated protein</fullName>
    </submittedName>
</protein>
<name>A0ABV8TWC4_9ACTN</name>